<dbReference type="Proteomes" id="UP000235015">
    <property type="component" value="Unassembled WGS sequence"/>
</dbReference>
<reference evidence="3 4" key="1">
    <citation type="submission" date="2017-11" db="EMBL/GenBank/DDBJ databases">
        <title>Genome-resolved metagenomics identifies genetic mobility, metabolic interactions, and unexpected diversity in perchlorate-reducing communities.</title>
        <authorList>
            <person name="Barnum T.P."/>
            <person name="Figueroa I.A."/>
            <person name="Carlstrom C.I."/>
            <person name="Lucas L.N."/>
            <person name="Engelbrektson A.L."/>
            <person name="Coates J.D."/>
        </authorList>
    </citation>
    <scope>NUCLEOTIDE SEQUENCE [LARGE SCALE GENOMIC DNA]</scope>
    <source>
        <strain evidence="3">BM301</strain>
    </source>
</reference>
<feature type="domain" description="Flagellar hook-length control protein-like C-terminal" evidence="2">
    <location>
        <begin position="346"/>
        <end position="420"/>
    </location>
</feature>
<proteinExistence type="predicted"/>
<dbReference type="STRING" id="1111735.GCA_000428045_01051"/>
<dbReference type="Gene3D" id="3.30.750.140">
    <property type="match status" value="1"/>
</dbReference>
<evidence type="ECO:0000313" key="3">
    <source>
        <dbReference type="EMBL" id="PLX62445.1"/>
    </source>
</evidence>
<dbReference type="Pfam" id="PF02120">
    <property type="entry name" value="Flg_hook"/>
    <property type="match status" value="1"/>
</dbReference>
<comment type="caution">
    <text evidence="3">The sequence shown here is derived from an EMBL/GenBank/DDBJ whole genome shotgun (WGS) entry which is preliminary data.</text>
</comment>
<organism evidence="3 4">
    <name type="scientific">Sedimenticola selenatireducens</name>
    <dbReference type="NCBI Taxonomy" id="191960"/>
    <lineage>
        <taxon>Bacteria</taxon>
        <taxon>Pseudomonadati</taxon>
        <taxon>Pseudomonadota</taxon>
        <taxon>Gammaproteobacteria</taxon>
        <taxon>Chromatiales</taxon>
        <taxon>Sedimenticolaceae</taxon>
        <taxon>Sedimenticola</taxon>
    </lineage>
</organism>
<dbReference type="InterPro" id="IPR021136">
    <property type="entry name" value="Flagellar_hook_control-like_C"/>
</dbReference>
<gene>
    <name evidence="3" type="ORF">C0630_06315</name>
</gene>
<name>A0A2N6CYL4_9GAMM</name>
<evidence type="ECO:0000256" key="1">
    <source>
        <dbReference type="SAM" id="MobiDB-lite"/>
    </source>
</evidence>
<sequence length="438" mass="47343">MQITDPISNPRLFIEQTRSDALQQLRPGQVVRAVVEVPADKGIAQLHIGGIKIPVKTGMKLEIGQQLALDVVKAGNIPEFKVVREVTSASTQALALKSILPKQLPLNQLLDALRSLTTIQQAPVTTSGAAPAVIKNSLDTLFQQLIQQTTSALPGASAGSSPLERNLQLIANALQTNQGQSVQGNIEKSTTTELARQIGQLINQTLSNGQPITGAVVRQALNQSGLFMEPHLLNGQPVQNDLKGILLKLLATLQPMLTTAHLLGDPPVGRAADTATALQLIAARLFAELHHQAEGALARIQLHQLASLPQDENSHKQLWQFELPISHPEGHDEFLIQFEKETRPAEQAEDHWSVTLNFNIPPTGPVRARLSLIADEISSHFTAELDEGVKRIEQFLPTLNEAFSRAGLKVGKLSASQGSAVKRPDQPISPSPLLDERA</sequence>
<accession>A0A2N6CYL4</accession>
<feature type="region of interest" description="Disordered" evidence="1">
    <location>
        <begin position="414"/>
        <end position="438"/>
    </location>
</feature>
<dbReference type="AlphaFoldDB" id="A0A2N6CYL4"/>
<protein>
    <recommendedName>
        <fullName evidence="2">Flagellar hook-length control protein-like C-terminal domain-containing protein</fullName>
    </recommendedName>
</protein>
<dbReference type="InterPro" id="IPR038610">
    <property type="entry name" value="FliK-like_C_sf"/>
</dbReference>
<evidence type="ECO:0000259" key="2">
    <source>
        <dbReference type="Pfam" id="PF02120"/>
    </source>
</evidence>
<evidence type="ECO:0000313" key="4">
    <source>
        <dbReference type="Proteomes" id="UP000235015"/>
    </source>
</evidence>
<dbReference type="EMBL" id="PKUN01000005">
    <property type="protein sequence ID" value="PLX62445.1"/>
    <property type="molecule type" value="Genomic_DNA"/>
</dbReference>